<comment type="caution">
    <text evidence="2">The sequence shown here is derived from an EMBL/GenBank/DDBJ whole genome shotgun (WGS) entry which is preliminary data.</text>
</comment>
<dbReference type="EMBL" id="DPVE01000127">
    <property type="protein sequence ID" value="HCK29971.1"/>
    <property type="molecule type" value="Genomic_DNA"/>
</dbReference>
<keyword evidence="2" id="KW-0808">Transferase</keyword>
<keyword evidence="2" id="KW-0695">RNA-directed DNA polymerase</keyword>
<accession>A0A3D2SKK4</accession>
<protein>
    <submittedName>
        <fullName evidence="2">RNA-directed DNA polymerase</fullName>
    </submittedName>
</protein>
<dbReference type="PROSITE" id="PS50878">
    <property type="entry name" value="RT_POL"/>
    <property type="match status" value="1"/>
</dbReference>
<dbReference type="Proteomes" id="UP000263596">
    <property type="component" value="Unassembled WGS sequence"/>
</dbReference>
<evidence type="ECO:0000313" key="2">
    <source>
        <dbReference type="EMBL" id="HCK29971.1"/>
    </source>
</evidence>
<gene>
    <name evidence="2" type="ORF">DHW29_07130</name>
</gene>
<dbReference type="NCBIfam" id="NF041746">
    <property type="entry name" value="Drt2"/>
    <property type="match status" value="1"/>
</dbReference>
<name>A0A3D2SKK4_9GAMM</name>
<proteinExistence type="predicted"/>
<dbReference type="RefSeq" id="WP_049174008.1">
    <property type="nucleotide sequence ID" value="NZ_BKOC01000002.1"/>
</dbReference>
<dbReference type="AlphaFoldDB" id="A0A3D2SKK4"/>
<dbReference type="GO" id="GO:0003964">
    <property type="term" value="F:RNA-directed DNA polymerase activity"/>
    <property type="evidence" value="ECO:0007669"/>
    <property type="project" value="UniProtKB-KW"/>
</dbReference>
<dbReference type="InterPro" id="IPR043502">
    <property type="entry name" value="DNA/RNA_pol_sf"/>
</dbReference>
<dbReference type="SUPFAM" id="SSF56672">
    <property type="entry name" value="DNA/RNA polymerases"/>
    <property type="match status" value="1"/>
</dbReference>
<reference evidence="2 3" key="1">
    <citation type="journal article" date="2018" name="Nat. Biotechnol.">
        <title>A standardized bacterial taxonomy based on genome phylogeny substantially revises the tree of life.</title>
        <authorList>
            <person name="Parks D.H."/>
            <person name="Chuvochina M."/>
            <person name="Waite D.W."/>
            <person name="Rinke C."/>
            <person name="Skarshewski A."/>
            <person name="Chaumeil P.A."/>
            <person name="Hugenholtz P."/>
        </authorList>
    </citation>
    <scope>NUCLEOTIDE SEQUENCE [LARGE SCALE GENOMIC DNA]</scope>
    <source>
        <strain evidence="2">UBA9669</strain>
    </source>
</reference>
<evidence type="ECO:0000259" key="1">
    <source>
        <dbReference type="PROSITE" id="PS50878"/>
    </source>
</evidence>
<feature type="domain" description="Reverse transcriptase" evidence="1">
    <location>
        <begin position="1"/>
        <end position="378"/>
    </location>
</feature>
<organism evidence="2 3">
    <name type="scientific">Acinetobacter ursingii</name>
    <dbReference type="NCBI Taxonomy" id="108980"/>
    <lineage>
        <taxon>Bacteria</taxon>
        <taxon>Pseudomonadati</taxon>
        <taxon>Pseudomonadota</taxon>
        <taxon>Gammaproteobacteria</taxon>
        <taxon>Moraxellales</taxon>
        <taxon>Moraxellaceae</taxon>
        <taxon>Acinetobacter</taxon>
    </lineage>
</organism>
<dbReference type="Pfam" id="PF00078">
    <property type="entry name" value="RVT_1"/>
    <property type="match status" value="1"/>
</dbReference>
<evidence type="ECO:0000313" key="3">
    <source>
        <dbReference type="Proteomes" id="UP000263596"/>
    </source>
</evidence>
<keyword evidence="2" id="KW-0548">Nucleotidyltransferase</keyword>
<dbReference type="InterPro" id="IPR000477">
    <property type="entry name" value="RT_dom"/>
</dbReference>
<sequence length="467" mass="54760">MLNFEEYKEQIYDKRHLSKGPHGNRPKSRIHFDMSLDAKSAFSLVSNPDKVAKHWFLPFIGFEQSVRKIRNHNGLSRRKAKIRPLRYSANRDGYIYAYYSYILDKQYENVINKTSLDTSILAYRSLGKSNVDFAKEVFDWIERAQECNVLAIDLSSFFDTLDHDILKKQWQRVNGVSNLSKDNYMVFKSLTHYSFLDIEEALSVLGWPDKLSRKRLGKSIPNPLRKETSARHQSIEDFKSIKKYKSVNLDGSYKYLVQIPEKKNGKRYGIPQGSPMSAILSNIYMLDFDQQCCDLMASIGGIYRRYCDDIIVIFPKNIHINDIYSKLKQFLIDHGGQQLRINDEKVEKIQFVKKLGVLTAIDAVSLENKPLQYLGFIYDGQKILIRSSSLSNYYRRLVSKIQASKNKAKRNGTKTYRRKIYRMYSHLARKQRNFITYTYRASEAMGEILIKRQLSNHWKRIHDELKK</sequence>